<evidence type="ECO:0000259" key="5">
    <source>
        <dbReference type="Pfam" id="PF22692"/>
    </source>
</evidence>
<evidence type="ECO:0000256" key="1">
    <source>
        <dbReference type="ARBA" id="ARBA00009677"/>
    </source>
</evidence>
<name>A0A810QF35_9FIRM</name>
<dbReference type="InterPro" id="IPR020013">
    <property type="entry name" value="Flagellar_FlgE/F/G"/>
</dbReference>
<dbReference type="Pfam" id="PF22692">
    <property type="entry name" value="LlgE_F_G_D1"/>
    <property type="match status" value="1"/>
</dbReference>
<evidence type="ECO:0000256" key="2">
    <source>
        <dbReference type="RuleBase" id="RU362116"/>
    </source>
</evidence>
<dbReference type="NCBIfam" id="TIGR03506">
    <property type="entry name" value="FlgEFG_subfam"/>
    <property type="match status" value="1"/>
</dbReference>
<organism evidence="6 7">
    <name type="scientific">Pusillibacter faecalis</name>
    <dbReference type="NCBI Taxonomy" id="2714358"/>
    <lineage>
        <taxon>Bacteria</taxon>
        <taxon>Bacillati</taxon>
        <taxon>Bacillota</taxon>
        <taxon>Clostridia</taxon>
        <taxon>Eubacteriales</taxon>
        <taxon>Oscillospiraceae</taxon>
        <taxon>Pusillibacter</taxon>
    </lineage>
</organism>
<reference evidence="6" key="1">
    <citation type="submission" date="2020-09" db="EMBL/GenBank/DDBJ databases">
        <title>New species isolated from human feces.</title>
        <authorList>
            <person name="Kitahara M."/>
            <person name="Shigeno Y."/>
            <person name="Shime M."/>
            <person name="Matsumoto Y."/>
            <person name="Nakamura S."/>
            <person name="Motooka D."/>
            <person name="Fukuoka S."/>
            <person name="Nishikawa H."/>
            <person name="Benno Y."/>
        </authorList>
    </citation>
    <scope>NUCLEOTIDE SEQUENCE</scope>
    <source>
        <strain evidence="6">MM59</strain>
    </source>
</reference>
<protein>
    <submittedName>
        <fullName evidence="6">Flagellar basal-body rod protein FlgF</fullName>
    </submittedName>
</protein>
<dbReference type="AlphaFoldDB" id="A0A810QF35"/>
<evidence type="ECO:0000259" key="3">
    <source>
        <dbReference type="Pfam" id="PF00460"/>
    </source>
</evidence>
<comment type="subcellular location">
    <subcellularLocation>
        <location evidence="2">Bacterial flagellum basal body</location>
    </subcellularLocation>
</comment>
<comment type="similarity">
    <text evidence="1 2">Belongs to the flagella basal body rod proteins family.</text>
</comment>
<keyword evidence="6" id="KW-0969">Cilium</keyword>
<dbReference type="InterPro" id="IPR010930">
    <property type="entry name" value="Flg_bb/hook_C_dom"/>
</dbReference>
<dbReference type="GO" id="GO:0071978">
    <property type="term" value="P:bacterial-type flagellum-dependent swarming motility"/>
    <property type="evidence" value="ECO:0007669"/>
    <property type="project" value="TreeGrafter"/>
</dbReference>
<dbReference type="Proteomes" id="UP000679848">
    <property type="component" value="Chromosome"/>
</dbReference>
<evidence type="ECO:0000313" key="7">
    <source>
        <dbReference type="Proteomes" id="UP000679848"/>
    </source>
</evidence>
<dbReference type="Pfam" id="PF00460">
    <property type="entry name" value="Flg_bb_rod"/>
    <property type="match status" value="1"/>
</dbReference>
<sequence>MFKGFYNLTSSMLTHQQNLNVIANNMVNISTAGYKQDRYTASTFDDVMYSRMGNKHNTGQEIGRQSYIRAASQIYTDYTQGTLEPTGVALDFAIHGDGFFAVQDPDGGIAYTRMGNFSLDDAGYLCLPGYGQVLNPELQPIYLGTDQIYGGNQGTIYYDEGGLIGQLGVFLFEDTGALERNGEGLFVGAQGTAAQDAEVLNGYLERSNTDIVKQMTEMITYQRALQSAAQVSKMYDQLMTKATTEIGRM</sequence>
<dbReference type="RefSeq" id="WP_213543275.1">
    <property type="nucleotide sequence ID" value="NZ_AP023420.1"/>
</dbReference>
<evidence type="ECO:0000313" key="6">
    <source>
        <dbReference type="EMBL" id="BCK84732.1"/>
    </source>
</evidence>
<evidence type="ECO:0000259" key="4">
    <source>
        <dbReference type="Pfam" id="PF06429"/>
    </source>
</evidence>
<dbReference type="GO" id="GO:0009425">
    <property type="term" value="C:bacterial-type flagellum basal body"/>
    <property type="evidence" value="ECO:0007669"/>
    <property type="project" value="UniProtKB-SubCell"/>
</dbReference>
<feature type="domain" description="Flagellar hook protein FlgE/F/G-like D1" evidence="5">
    <location>
        <begin position="93"/>
        <end position="138"/>
    </location>
</feature>
<dbReference type="SUPFAM" id="SSF117143">
    <property type="entry name" value="Flagellar hook protein flgE"/>
    <property type="match status" value="1"/>
</dbReference>
<dbReference type="InterPro" id="IPR001444">
    <property type="entry name" value="Flag_bb_rod_N"/>
</dbReference>
<dbReference type="InterPro" id="IPR053967">
    <property type="entry name" value="LlgE_F_G-like_D1"/>
</dbReference>
<dbReference type="Pfam" id="PF06429">
    <property type="entry name" value="Flg_bbr_C"/>
    <property type="match status" value="1"/>
</dbReference>
<keyword evidence="7" id="KW-1185">Reference proteome</keyword>
<dbReference type="EMBL" id="AP023420">
    <property type="protein sequence ID" value="BCK84732.1"/>
    <property type="molecule type" value="Genomic_DNA"/>
</dbReference>
<proteinExistence type="inferred from homology"/>
<dbReference type="InterPro" id="IPR037925">
    <property type="entry name" value="FlgE/F/G-like"/>
</dbReference>
<accession>A0A810QF35</accession>
<gene>
    <name evidence="6" type="ORF">MM59RIKEN_20510</name>
</gene>
<dbReference type="KEGG" id="pfaa:MM59RIKEN_20510"/>
<keyword evidence="6" id="KW-0966">Cell projection</keyword>
<feature type="domain" description="Flagellar basal body rod protein N-terminal" evidence="3">
    <location>
        <begin position="6"/>
        <end position="35"/>
    </location>
</feature>
<dbReference type="PANTHER" id="PTHR30435">
    <property type="entry name" value="FLAGELLAR PROTEIN"/>
    <property type="match status" value="1"/>
</dbReference>
<dbReference type="PANTHER" id="PTHR30435:SF19">
    <property type="entry name" value="FLAGELLAR BASAL-BODY ROD PROTEIN FLGG"/>
    <property type="match status" value="1"/>
</dbReference>
<feature type="domain" description="Flagellar basal-body/hook protein C-terminal" evidence="4">
    <location>
        <begin position="201"/>
        <end position="243"/>
    </location>
</feature>
<keyword evidence="6" id="KW-0282">Flagellum</keyword>
<keyword evidence="2" id="KW-0975">Bacterial flagellum</keyword>